<dbReference type="PANTHER" id="PTHR33365">
    <property type="entry name" value="YALI0B05434P"/>
    <property type="match status" value="1"/>
</dbReference>
<sequence>MDTKEYSNLLPQDSESILGASEDGNRQWLCSSCSEDIASVPEKKPPAKAAGAYHYEKRRLVSETDANVYTGAPRLAHDAAWARLLQPITIKISKEELELVGEDSIALADGSGYLAEPSVYHELHCLVCTIPPSYEVDGITDFFGDQKRVRRHKYLDYYYPNMTEEQRYREGLHYDHCLEYWREAAMCRGDTSLATFYWRGDEPVSHVYSERECVNWEALDKWARTRMVNMTDRSILQH</sequence>
<dbReference type="AlphaFoldDB" id="A0A4S8R3N5"/>
<dbReference type="OrthoDB" id="3687641at2759"/>
<evidence type="ECO:0000313" key="3">
    <source>
        <dbReference type="Proteomes" id="UP000308671"/>
    </source>
</evidence>
<proteinExistence type="inferred from homology"/>
<dbReference type="Proteomes" id="UP000308671">
    <property type="component" value="Unassembled WGS sequence"/>
</dbReference>
<dbReference type="Pfam" id="PF11807">
    <property type="entry name" value="UstYa"/>
    <property type="match status" value="1"/>
</dbReference>
<dbReference type="GO" id="GO:0043386">
    <property type="term" value="P:mycotoxin biosynthetic process"/>
    <property type="evidence" value="ECO:0007669"/>
    <property type="project" value="InterPro"/>
</dbReference>
<reference evidence="2 3" key="1">
    <citation type="submission" date="2017-12" db="EMBL/GenBank/DDBJ databases">
        <title>Comparative genomics of Botrytis spp.</title>
        <authorList>
            <person name="Valero-Jimenez C.A."/>
            <person name="Tapia P."/>
            <person name="Veloso J."/>
            <person name="Silva-Moreno E."/>
            <person name="Staats M."/>
            <person name="Valdes J.H."/>
            <person name="Van Kan J.A.L."/>
        </authorList>
    </citation>
    <scope>NUCLEOTIDE SEQUENCE [LARGE SCALE GENOMIC DNA]</scope>
    <source>
        <strain evidence="2 3">MUCL435</strain>
    </source>
</reference>
<evidence type="ECO:0000313" key="2">
    <source>
        <dbReference type="EMBL" id="THV50725.1"/>
    </source>
</evidence>
<organism evidence="2 3">
    <name type="scientific">Botrytis galanthina</name>
    <dbReference type="NCBI Taxonomy" id="278940"/>
    <lineage>
        <taxon>Eukaryota</taxon>
        <taxon>Fungi</taxon>
        <taxon>Dikarya</taxon>
        <taxon>Ascomycota</taxon>
        <taxon>Pezizomycotina</taxon>
        <taxon>Leotiomycetes</taxon>
        <taxon>Helotiales</taxon>
        <taxon>Sclerotiniaceae</taxon>
        <taxon>Botrytis</taxon>
    </lineage>
</organism>
<evidence type="ECO:0000256" key="1">
    <source>
        <dbReference type="ARBA" id="ARBA00035112"/>
    </source>
</evidence>
<comment type="similarity">
    <text evidence="1">Belongs to the ustYa family.</text>
</comment>
<gene>
    <name evidence="2" type="ORF">BGAL_0138g00030</name>
</gene>
<comment type="caution">
    <text evidence="2">The sequence shown here is derived from an EMBL/GenBank/DDBJ whole genome shotgun (WGS) entry which is preliminary data.</text>
</comment>
<dbReference type="EMBL" id="PQXL01000138">
    <property type="protein sequence ID" value="THV50725.1"/>
    <property type="molecule type" value="Genomic_DNA"/>
</dbReference>
<dbReference type="InterPro" id="IPR021765">
    <property type="entry name" value="UstYa-like"/>
</dbReference>
<accession>A0A4S8R3N5</accession>
<protein>
    <submittedName>
        <fullName evidence="2">Uncharacterized protein</fullName>
    </submittedName>
</protein>
<name>A0A4S8R3N5_9HELO</name>
<keyword evidence="3" id="KW-1185">Reference proteome</keyword>
<dbReference type="PANTHER" id="PTHR33365:SF7">
    <property type="entry name" value="TAT PATHWAY SIGNAL SEQUENCE"/>
    <property type="match status" value="1"/>
</dbReference>